<name>A0ABU0DEI2_9HYPH</name>
<dbReference type="NCBIfam" id="TIGR02782">
    <property type="entry name" value="TrbB_P"/>
    <property type="match status" value="1"/>
</dbReference>
<organism evidence="5 6">
    <name type="scientific">Ancylobacter vacuolatus</name>
    <dbReference type="NCBI Taxonomy" id="223389"/>
    <lineage>
        <taxon>Bacteria</taxon>
        <taxon>Pseudomonadati</taxon>
        <taxon>Pseudomonadota</taxon>
        <taxon>Alphaproteobacteria</taxon>
        <taxon>Hyphomicrobiales</taxon>
        <taxon>Xanthobacteraceae</taxon>
        <taxon>Ancylobacter</taxon>
    </lineage>
</organism>
<dbReference type="InterPro" id="IPR050921">
    <property type="entry name" value="T4SS_GSP_E_ATPase"/>
</dbReference>
<feature type="domain" description="Bacterial type II secretion system protein E" evidence="4">
    <location>
        <begin position="70"/>
        <end position="257"/>
    </location>
</feature>
<evidence type="ECO:0000313" key="5">
    <source>
        <dbReference type="EMBL" id="MDQ0346751.1"/>
    </source>
</evidence>
<comment type="subcellular location">
    <subcellularLocation>
        <location evidence="1">Membrane</location>
        <topology evidence="1">Multi-pass membrane protein</topology>
    </subcellularLocation>
</comment>
<proteinExistence type="inferred from homology"/>
<dbReference type="CDD" id="cd01130">
    <property type="entry name" value="VirB11-like_ATPase"/>
    <property type="match status" value="1"/>
</dbReference>
<comment type="caution">
    <text evidence="5">The sequence shown here is derived from an EMBL/GenBank/DDBJ whole genome shotgun (WGS) entry which is preliminary data.</text>
</comment>
<dbReference type="SUPFAM" id="SSF52540">
    <property type="entry name" value="P-loop containing nucleoside triphosphate hydrolases"/>
    <property type="match status" value="1"/>
</dbReference>
<evidence type="ECO:0000256" key="1">
    <source>
        <dbReference type="ARBA" id="ARBA00004141"/>
    </source>
</evidence>
<dbReference type="Gene3D" id="3.30.450.90">
    <property type="match status" value="1"/>
</dbReference>
<reference evidence="5 6" key="1">
    <citation type="submission" date="2023-07" db="EMBL/GenBank/DDBJ databases">
        <title>Genomic Encyclopedia of Type Strains, Phase IV (KMG-IV): sequencing the most valuable type-strain genomes for metagenomic binning, comparative biology and taxonomic classification.</title>
        <authorList>
            <person name="Goeker M."/>
        </authorList>
    </citation>
    <scope>NUCLEOTIDE SEQUENCE [LARGE SCALE GENOMIC DNA]</scope>
    <source>
        <strain evidence="5 6">DSM 1277</strain>
    </source>
</reference>
<sequence length="398" mass="42292">MEDPSVVEVMLSPVGRLWIDRLSEGLSDTSERLLPADGERIVRLVAHHVGAEVHAGAPRVSAELPETGERFEGLPPVVAAPTFAIRKPAVAVFTLEDYVRAGIMSAGHAGALRQCVASRANILVAGGTSTGKTTLTNALLADVAKTTDRIVLIEDTRELQCAAPNLVALRTKDGVASLSELVRSALRLRPDRISIGEVRGAEALDLLKAWGTGHPGGIGTIHAGSALGALRRMEQLIQEAVVTVPRALIAETINLVAVRTPAHRTRPCRGPWPRWRLPRHPCFHRRSLMIRSLHRARSAARLAASAICISLMAMASAHASGSSMPWEAPLQSILQSIEGPVAKIIPVIVIISTGLALAFGDTSGGFRRLIQIVFGLSIAFAASSFFLSFFSFGGGALV</sequence>
<keyword evidence="3" id="KW-1133">Transmembrane helix</keyword>
<dbReference type="InterPro" id="IPR027417">
    <property type="entry name" value="P-loop_NTPase"/>
</dbReference>
<dbReference type="Pfam" id="PF04956">
    <property type="entry name" value="TrbC"/>
    <property type="match status" value="1"/>
</dbReference>
<evidence type="ECO:0000256" key="3">
    <source>
        <dbReference type="SAM" id="Phobius"/>
    </source>
</evidence>
<dbReference type="Proteomes" id="UP001238467">
    <property type="component" value="Unassembled WGS sequence"/>
</dbReference>
<dbReference type="InterPro" id="IPR007039">
    <property type="entry name" value="TrbC/VirB2"/>
</dbReference>
<feature type="transmembrane region" description="Helical" evidence="3">
    <location>
        <begin position="372"/>
        <end position="392"/>
    </location>
</feature>
<protein>
    <submittedName>
        <fullName evidence="5">P-type conjugative transfer ATPase TrbB</fullName>
    </submittedName>
</protein>
<keyword evidence="3" id="KW-0472">Membrane</keyword>
<feature type="transmembrane region" description="Helical" evidence="3">
    <location>
        <begin position="299"/>
        <end position="321"/>
    </location>
</feature>
<gene>
    <name evidence="5" type="ORF">J2S76_001168</name>
</gene>
<dbReference type="PANTHER" id="PTHR30486">
    <property type="entry name" value="TWITCHING MOTILITY PROTEIN PILT"/>
    <property type="match status" value="1"/>
</dbReference>
<dbReference type="PANTHER" id="PTHR30486:SF6">
    <property type="entry name" value="TYPE IV PILUS RETRACTATION ATPASE PILT"/>
    <property type="match status" value="1"/>
</dbReference>
<dbReference type="InterPro" id="IPR014149">
    <property type="entry name" value="Conjug-transfer_TrbB"/>
</dbReference>
<comment type="similarity">
    <text evidence="2">Belongs to the GSP E family.</text>
</comment>
<evidence type="ECO:0000256" key="2">
    <source>
        <dbReference type="ARBA" id="ARBA00006611"/>
    </source>
</evidence>
<dbReference type="Pfam" id="PF00437">
    <property type="entry name" value="T2SSE"/>
    <property type="match status" value="1"/>
</dbReference>
<feature type="transmembrane region" description="Helical" evidence="3">
    <location>
        <begin position="341"/>
        <end position="360"/>
    </location>
</feature>
<dbReference type="InterPro" id="IPR001482">
    <property type="entry name" value="T2SS/T4SS_dom"/>
</dbReference>
<keyword evidence="3" id="KW-0812">Transmembrane</keyword>
<dbReference type="EMBL" id="JAUSUH010000002">
    <property type="protein sequence ID" value="MDQ0346751.1"/>
    <property type="molecule type" value="Genomic_DNA"/>
</dbReference>
<accession>A0ABU0DEI2</accession>
<keyword evidence="6" id="KW-1185">Reference proteome</keyword>
<evidence type="ECO:0000313" key="6">
    <source>
        <dbReference type="Proteomes" id="UP001238467"/>
    </source>
</evidence>
<dbReference type="Gene3D" id="3.40.50.300">
    <property type="entry name" value="P-loop containing nucleotide triphosphate hydrolases"/>
    <property type="match status" value="1"/>
</dbReference>
<evidence type="ECO:0000259" key="4">
    <source>
        <dbReference type="Pfam" id="PF00437"/>
    </source>
</evidence>